<keyword evidence="1" id="KW-0479">Metal-binding</keyword>
<dbReference type="InterPro" id="IPR008913">
    <property type="entry name" value="Znf_CHY"/>
</dbReference>
<dbReference type="EMBL" id="CATOUU010001103">
    <property type="protein sequence ID" value="CAI9972113.1"/>
    <property type="molecule type" value="Genomic_DNA"/>
</dbReference>
<dbReference type="SUPFAM" id="SSF57850">
    <property type="entry name" value="RING/U-box"/>
    <property type="match status" value="1"/>
</dbReference>
<evidence type="ECO:0000256" key="1">
    <source>
        <dbReference type="ARBA" id="ARBA00022723"/>
    </source>
</evidence>
<dbReference type="EMBL" id="CAXDID020000221">
    <property type="protein sequence ID" value="CAL6058364.1"/>
    <property type="molecule type" value="Genomic_DNA"/>
</dbReference>
<dbReference type="EMBL" id="CATOUU010000184">
    <property type="protein sequence ID" value="CAI9919691.1"/>
    <property type="molecule type" value="Genomic_DNA"/>
</dbReference>
<evidence type="ECO:0000259" key="6">
    <source>
        <dbReference type="PROSITE" id="PS50089"/>
    </source>
</evidence>
<evidence type="ECO:0000313" key="9">
    <source>
        <dbReference type="EMBL" id="CAI9919691.1"/>
    </source>
</evidence>
<dbReference type="PANTHER" id="PTHR21319:SF53">
    <property type="entry name" value="RING FINGER AND CHY ZINC FINGER DOMAIN-CONTAINING PROTEIN 1"/>
    <property type="match status" value="1"/>
</dbReference>
<evidence type="ECO:0000313" key="11">
    <source>
        <dbReference type="EMBL" id="CAL6058224.1"/>
    </source>
</evidence>
<evidence type="ECO:0000313" key="10">
    <source>
        <dbReference type="EMBL" id="CAI9972113.1"/>
    </source>
</evidence>
<dbReference type="InterPro" id="IPR037274">
    <property type="entry name" value="Znf_CHY_sf"/>
</dbReference>
<dbReference type="EMBL" id="CAXDID020000219">
    <property type="protein sequence ID" value="CAL6058224.1"/>
    <property type="molecule type" value="Genomic_DNA"/>
</dbReference>
<dbReference type="GO" id="GO:0006511">
    <property type="term" value="P:ubiquitin-dependent protein catabolic process"/>
    <property type="evidence" value="ECO:0007669"/>
    <property type="project" value="TreeGrafter"/>
</dbReference>
<evidence type="ECO:0000256" key="5">
    <source>
        <dbReference type="SAM" id="Phobius"/>
    </source>
</evidence>
<proteinExistence type="predicted"/>
<dbReference type="AlphaFoldDB" id="A0AA86TK53"/>
<dbReference type="GO" id="GO:0008270">
    <property type="term" value="F:zinc ion binding"/>
    <property type="evidence" value="ECO:0007669"/>
    <property type="project" value="UniProtKB-KW"/>
</dbReference>
<dbReference type="GO" id="GO:0061630">
    <property type="term" value="F:ubiquitin protein ligase activity"/>
    <property type="evidence" value="ECO:0007669"/>
    <property type="project" value="TreeGrafter"/>
</dbReference>
<dbReference type="Pfam" id="PF05495">
    <property type="entry name" value="zf-CHY"/>
    <property type="match status" value="1"/>
</dbReference>
<dbReference type="CDD" id="cd16448">
    <property type="entry name" value="RING-H2"/>
    <property type="match status" value="1"/>
</dbReference>
<evidence type="ECO:0000256" key="3">
    <source>
        <dbReference type="ARBA" id="ARBA00022833"/>
    </source>
</evidence>
<feature type="transmembrane region" description="Helical" evidence="5">
    <location>
        <begin position="453"/>
        <end position="471"/>
    </location>
</feature>
<keyword evidence="5" id="KW-1133">Transmembrane helix</keyword>
<evidence type="ECO:0000256" key="4">
    <source>
        <dbReference type="PROSITE-ProRule" id="PRU00601"/>
    </source>
</evidence>
<keyword evidence="13" id="KW-1185">Reference proteome</keyword>
<dbReference type="PROSITE" id="PS51270">
    <property type="entry name" value="ZF_CTCHY"/>
    <property type="match status" value="1"/>
</dbReference>
<comment type="caution">
    <text evidence="9">The sequence shown here is derived from an EMBL/GenBank/DDBJ whole genome shotgun (WGS) entry which is preliminary data.</text>
</comment>
<keyword evidence="5" id="KW-0812">Transmembrane</keyword>
<reference evidence="9" key="1">
    <citation type="submission" date="2023-06" db="EMBL/GenBank/DDBJ databases">
        <authorList>
            <person name="Kurt Z."/>
        </authorList>
    </citation>
    <scope>NUCLEOTIDE SEQUENCE</scope>
</reference>
<evidence type="ECO:0000313" key="12">
    <source>
        <dbReference type="EMBL" id="CAL6058364.1"/>
    </source>
</evidence>
<evidence type="ECO:0000259" key="8">
    <source>
        <dbReference type="PROSITE" id="PS51270"/>
    </source>
</evidence>
<feature type="domain" description="RING-type" evidence="6">
    <location>
        <begin position="285"/>
        <end position="330"/>
    </location>
</feature>
<gene>
    <name evidence="11" type="ORF">HINF_LOCUS48114</name>
    <name evidence="12" type="ORF">HINF_LOCUS48232</name>
    <name evidence="10" type="ORF">HINF_LOCUS59758</name>
    <name evidence="9" type="ORF">HINF_LOCUS7336</name>
</gene>
<reference evidence="11 13" key="2">
    <citation type="submission" date="2024-07" db="EMBL/GenBank/DDBJ databases">
        <authorList>
            <person name="Akdeniz Z."/>
        </authorList>
    </citation>
    <scope>NUCLEOTIDE SEQUENCE [LARGE SCALE GENOMIC DNA]</scope>
</reference>
<accession>A0AA86TK53</accession>
<dbReference type="Proteomes" id="UP001642409">
    <property type="component" value="Unassembled WGS sequence"/>
</dbReference>
<feature type="domain" description="CHY-type" evidence="7">
    <location>
        <begin position="149"/>
        <end position="217"/>
    </location>
</feature>
<feature type="domain" description="RING-type" evidence="6">
    <location>
        <begin position="224"/>
        <end position="265"/>
    </location>
</feature>
<keyword evidence="2 4" id="KW-0863">Zinc-finger</keyword>
<keyword evidence="5" id="KW-0472">Membrane</keyword>
<protein>
    <submittedName>
        <fullName evidence="9">CHY zinc finger domain-containing protein</fullName>
    </submittedName>
    <submittedName>
        <fullName evidence="11">CHY_zinc finger domain-containing protein</fullName>
    </submittedName>
</protein>
<name>A0AA86TK53_9EUKA</name>
<dbReference type="InterPro" id="IPR001841">
    <property type="entry name" value="Znf_RING"/>
</dbReference>
<evidence type="ECO:0000259" key="7">
    <source>
        <dbReference type="PROSITE" id="PS51266"/>
    </source>
</evidence>
<dbReference type="PROSITE" id="PS50089">
    <property type="entry name" value="ZF_RING_2"/>
    <property type="match status" value="2"/>
</dbReference>
<dbReference type="SUPFAM" id="SSF161219">
    <property type="entry name" value="CHY zinc finger-like"/>
    <property type="match status" value="1"/>
</dbReference>
<evidence type="ECO:0000313" key="13">
    <source>
        <dbReference type="Proteomes" id="UP001642409"/>
    </source>
</evidence>
<evidence type="ECO:0000256" key="2">
    <source>
        <dbReference type="ARBA" id="ARBA00022771"/>
    </source>
</evidence>
<organism evidence="9">
    <name type="scientific">Hexamita inflata</name>
    <dbReference type="NCBI Taxonomy" id="28002"/>
    <lineage>
        <taxon>Eukaryota</taxon>
        <taxon>Metamonada</taxon>
        <taxon>Diplomonadida</taxon>
        <taxon>Hexamitidae</taxon>
        <taxon>Hexamitinae</taxon>
        <taxon>Hexamita</taxon>
    </lineage>
</organism>
<dbReference type="Gene3D" id="3.30.40.10">
    <property type="entry name" value="Zinc/RING finger domain, C3HC4 (zinc finger)"/>
    <property type="match status" value="1"/>
</dbReference>
<keyword evidence="3" id="KW-0862">Zinc</keyword>
<dbReference type="PANTHER" id="PTHR21319">
    <property type="entry name" value="RING FINGER AND CHY ZINC FINGER DOMAIN-CONTAINING PROTEIN 1"/>
    <property type="match status" value="1"/>
</dbReference>
<sequence length="474" mass="55555">MQTDYLSVRLFRLKDPMQPFDKSNREYMREVSFGTISPQEVESYKSCLNIVEPLFPLSWWNDKQTYFEMKYSHTTEYKEYFDATDTCIRYLKHKTFDPINAALQCKSTQAQSKDLDKGQIEFTDANVFLNYNERHALELSDPFVYGEYTIKKDFGCQHHLRGAQPYCDICQKSFGCDICHNDEVLDHELNWKDVKKVVCCNCNKLQDINHKCKYCWFKMSNSFCHVCKEIITLDPETEPCYHCQKCNKCHRNAIEKLCITCPECNECYAPKNANDHICSNQEVNCIVCQGQITHNTDFVTLICSEKHKIHESCLQQLYNNNQGHSCPVCRKSLLDSLTTQKQQMTVVEFIVNQKPDLSSHKVNIFKCKDCNILQADLNYFCCRHCWLQNVDEIADVVLTSKQFKCLLQGQKIEDNVQYQKEINQFGEDLQTYKEVFSPIHSKASRFLNIELKHGVWIMIWLCAIAYALQYISKR</sequence>
<dbReference type="GO" id="GO:0005634">
    <property type="term" value="C:nucleus"/>
    <property type="evidence" value="ECO:0007669"/>
    <property type="project" value="TreeGrafter"/>
</dbReference>
<dbReference type="PROSITE" id="PS51266">
    <property type="entry name" value="ZF_CHY"/>
    <property type="match status" value="1"/>
</dbReference>
<dbReference type="InterPro" id="IPR013083">
    <property type="entry name" value="Znf_RING/FYVE/PHD"/>
</dbReference>
<dbReference type="GO" id="GO:0016567">
    <property type="term" value="P:protein ubiquitination"/>
    <property type="evidence" value="ECO:0007669"/>
    <property type="project" value="TreeGrafter"/>
</dbReference>
<dbReference type="InterPro" id="IPR017921">
    <property type="entry name" value="Znf_CTCHY"/>
</dbReference>
<feature type="domain" description="CTCHY-type" evidence="8">
    <location>
        <begin position="219"/>
        <end position="286"/>
    </location>
</feature>